<organism evidence="2">
    <name type="scientific">Pseudomonas marincola</name>
    <dbReference type="NCBI Taxonomy" id="437900"/>
    <lineage>
        <taxon>Bacteria</taxon>
        <taxon>Pseudomonadati</taxon>
        <taxon>Pseudomonadota</taxon>
        <taxon>Gammaproteobacteria</taxon>
        <taxon>Pseudomonadales</taxon>
        <taxon>Pseudomonadaceae</taxon>
        <taxon>Pseudomonas</taxon>
    </lineage>
</organism>
<dbReference type="SMART" id="SM00530">
    <property type="entry name" value="HTH_XRE"/>
    <property type="match status" value="1"/>
</dbReference>
<dbReference type="GO" id="GO:0003677">
    <property type="term" value="F:DNA binding"/>
    <property type="evidence" value="ECO:0007669"/>
    <property type="project" value="InterPro"/>
</dbReference>
<dbReference type="AlphaFoldDB" id="A0A653E975"/>
<feature type="domain" description="HTH cro/C1-type" evidence="1">
    <location>
        <begin position="12"/>
        <end position="65"/>
    </location>
</feature>
<accession>A0A653E975</accession>
<dbReference type="EMBL" id="LR215729">
    <property type="protein sequence ID" value="VEV99253.1"/>
    <property type="molecule type" value="Genomic_DNA"/>
</dbReference>
<dbReference type="InterPro" id="IPR010982">
    <property type="entry name" value="Lambda_DNA-bd_dom_sf"/>
</dbReference>
<proteinExistence type="predicted"/>
<reference evidence="2" key="1">
    <citation type="submission" date="2019-02" db="EMBL/GenBank/DDBJ databases">
        <authorList>
            <consortium name="Genoscope - CEA"/>
            <person name="William W."/>
        </authorList>
    </citation>
    <scope>NUCLEOTIDE SEQUENCE [LARGE SCALE GENOMIC DNA]</scope>
    <source>
        <strain evidence="2">YSy11</strain>
    </source>
</reference>
<name>A0A653E975_9PSED</name>
<sequence>MHLSKEAIGNRLQEERKRLGFNQDVFAQQVGVAKRTLAGYEGGSGDIGALVLAHAATLGLDVLYVVTGQRTPEAASSFTVDEADLVANYRKLPDSDRVHTHKMITALSEMAGRYEAKP</sequence>
<dbReference type="CDD" id="cd00093">
    <property type="entry name" value="HTH_XRE"/>
    <property type="match status" value="1"/>
</dbReference>
<dbReference type="Gene3D" id="1.10.260.40">
    <property type="entry name" value="lambda repressor-like DNA-binding domains"/>
    <property type="match status" value="1"/>
</dbReference>
<evidence type="ECO:0000259" key="1">
    <source>
        <dbReference type="PROSITE" id="PS50943"/>
    </source>
</evidence>
<protein>
    <recommendedName>
        <fullName evidence="1">HTH cro/C1-type domain-containing protein</fullName>
    </recommendedName>
</protein>
<evidence type="ECO:0000313" key="2">
    <source>
        <dbReference type="EMBL" id="VEV99253.1"/>
    </source>
</evidence>
<gene>
    <name evidence="2" type="ORF">PMYSY11_4210</name>
</gene>
<dbReference type="PROSITE" id="PS50943">
    <property type="entry name" value="HTH_CROC1"/>
    <property type="match status" value="1"/>
</dbReference>
<dbReference type="InterPro" id="IPR001387">
    <property type="entry name" value="Cro/C1-type_HTH"/>
</dbReference>
<dbReference type="RefSeq" id="WP_239655482.1">
    <property type="nucleotide sequence ID" value="NZ_LR215729.2"/>
</dbReference>
<dbReference type="SUPFAM" id="SSF47413">
    <property type="entry name" value="lambda repressor-like DNA-binding domains"/>
    <property type="match status" value="1"/>
</dbReference>